<feature type="transmembrane region" description="Helical" evidence="1">
    <location>
        <begin position="59"/>
        <end position="76"/>
    </location>
</feature>
<keyword evidence="3" id="KW-1185">Reference proteome</keyword>
<feature type="transmembrane region" description="Helical" evidence="1">
    <location>
        <begin position="227"/>
        <end position="246"/>
    </location>
</feature>
<comment type="caution">
    <text evidence="2">The sequence shown here is derived from an EMBL/GenBank/DDBJ whole genome shotgun (WGS) entry which is preliminary data.</text>
</comment>
<evidence type="ECO:0000313" key="3">
    <source>
        <dbReference type="Proteomes" id="UP001433071"/>
    </source>
</evidence>
<evidence type="ECO:0008006" key="4">
    <source>
        <dbReference type="Google" id="ProtNLM"/>
    </source>
</evidence>
<reference evidence="2 3" key="1">
    <citation type="journal article" date="2024" name="Proc. Natl. Acad. Sci. U.S.A.">
        <title>The evolutionary genomics of adaptation to stress in wild rhizobium bacteria.</title>
        <authorList>
            <person name="Kehlet-Delgado H."/>
            <person name="Montoya A.P."/>
            <person name="Jensen K.T."/>
            <person name="Wendlandt C.E."/>
            <person name="Dexheimer C."/>
            <person name="Roberts M."/>
            <person name="Torres Martinez L."/>
            <person name="Friesen M.L."/>
            <person name="Griffitts J.S."/>
            <person name="Porter S.S."/>
        </authorList>
    </citation>
    <scope>NUCLEOTIDE SEQUENCE [LARGE SCALE GENOMIC DNA]</scope>
    <source>
        <strain evidence="2 3">M0641</strain>
    </source>
</reference>
<keyword evidence="1" id="KW-1133">Transmembrane helix</keyword>
<accession>A0ABV1Z5B4</accession>
<name>A0ABV1Z5B4_9HYPH</name>
<keyword evidence="1" id="KW-0812">Transmembrane</keyword>
<evidence type="ECO:0000256" key="1">
    <source>
        <dbReference type="SAM" id="Phobius"/>
    </source>
</evidence>
<protein>
    <recommendedName>
        <fullName evidence="4">PH domain-containing protein</fullName>
    </recommendedName>
</protein>
<organism evidence="2 3">
    <name type="scientific">Mesorhizobium caraganae</name>
    <dbReference type="NCBI Taxonomy" id="483206"/>
    <lineage>
        <taxon>Bacteria</taxon>
        <taxon>Pseudomonadati</taxon>
        <taxon>Pseudomonadota</taxon>
        <taxon>Alphaproteobacteria</taxon>
        <taxon>Hyphomicrobiales</taxon>
        <taxon>Phyllobacteriaceae</taxon>
        <taxon>Mesorhizobium</taxon>
    </lineage>
</organism>
<keyword evidence="1" id="KW-0472">Membrane</keyword>
<dbReference type="EMBL" id="JAMYQB010000021">
    <property type="protein sequence ID" value="MER9407000.1"/>
    <property type="molecule type" value="Genomic_DNA"/>
</dbReference>
<evidence type="ECO:0000313" key="2">
    <source>
        <dbReference type="EMBL" id="MER9407000.1"/>
    </source>
</evidence>
<feature type="transmembrane region" description="Helical" evidence="1">
    <location>
        <begin position="29"/>
        <end position="47"/>
    </location>
</feature>
<gene>
    <name evidence="2" type="ORF">NKI36_23485</name>
</gene>
<proteinExistence type="predicted"/>
<dbReference type="RefSeq" id="WP_352560528.1">
    <property type="nucleotide sequence ID" value="NZ_JAMYQB010000021.1"/>
</dbReference>
<sequence length="414" mass="46287">MNDTSANSKEVDATATRAFGIEKYLFKKIPWALGFMALAILVLFLARGGDSSDDSEARVVALFIIFASLAYIGFAFHRRNSPRKPMLELSPSGILFRIAKNKELRIPWSEIHGLELIDIRGAKGHIFRDVTAALVSREFFDANNPVKSWWGRGPGWNVHFVPRDEMVQVAFHNDLLTVPADELWQEIETRWRVFSGNPSAPLLATPRVVRERGWIFGWKPTQRQQRAGAAMLAVAAVAMIYFWQYLHAWITFPDFNGDTGTYYLGQAFDQTGVYARLPGKGLVVLRRSDFSGIGVTRCRSDIERDAARSGLTPAYTAFAICFDGNAARVRHSGSNHLQARRADVHFEGLAGQAGRIQGDLAGGNERRGGRRQALRARRLRRRLSAAKLIGVRVLTTLIIRCGSAVTLRCRRTCN</sequence>
<dbReference type="Proteomes" id="UP001433071">
    <property type="component" value="Unassembled WGS sequence"/>
</dbReference>